<dbReference type="KEGG" id="bor:COCMIDRAFT_32893"/>
<accession>W6ZD20</accession>
<dbReference type="AlphaFoldDB" id="W6ZD20"/>
<sequence>MTTRGGGFVGRGGMGAQGRIQRIKTHVLPFTDHTAKEALVIFEGRETCPLPPLYSFAMYFTHKDVNAESLQPAELLDAIRRGTPLQNYPCSFRLEIYFLPAPSEDAASDEACMAHYREEKRSRGDYTRQIDAVEAPGSSTASSTGGLPGFVPSYINDPYGDFYHSRLYNYQGPNWRTDKQPVRRVFFDPIPQEQYAPIAEEAGEPEVLPPVNVTLHMMQESDAEDSGANFLGLTMYDTAYIKTENETNGAWQEAVERGWSTW</sequence>
<gene>
    <name evidence="1" type="ORF">COCMIDRAFT_32893</name>
</gene>
<name>W6ZD20_COCMI</name>
<organism evidence="1 2">
    <name type="scientific">Bipolaris oryzae ATCC 44560</name>
    <dbReference type="NCBI Taxonomy" id="930090"/>
    <lineage>
        <taxon>Eukaryota</taxon>
        <taxon>Fungi</taxon>
        <taxon>Dikarya</taxon>
        <taxon>Ascomycota</taxon>
        <taxon>Pezizomycotina</taxon>
        <taxon>Dothideomycetes</taxon>
        <taxon>Pleosporomycetidae</taxon>
        <taxon>Pleosporales</taxon>
        <taxon>Pleosporineae</taxon>
        <taxon>Pleosporaceae</taxon>
        <taxon>Bipolaris</taxon>
    </lineage>
</organism>
<evidence type="ECO:0000313" key="2">
    <source>
        <dbReference type="Proteomes" id="UP000054032"/>
    </source>
</evidence>
<dbReference type="OrthoDB" id="5402033at2759"/>
<dbReference type="EMBL" id="KI963929">
    <property type="protein sequence ID" value="EUC49667.1"/>
    <property type="molecule type" value="Genomic_DNA"/>
</dbReference>
<reference evidence="1 2" key="1">
    <citation type="journal article" date="2013" name="PLoS Genet.">
        <title>Comparative genome structure, secondary metabolite, and effector coding capacity across Cochliobolus pathogens.</title>
        <authorList>
            <person name="Condon B.J."/>
            <person name="Leng Y."/>
            <person name="Wu D."/>
            <person name="Bushley K.E."/>
            <person name="Ohm R.A."/>
            <person name="Otillar R."/>
            <person name="Martin J."/>
            <person name="Schackwitz W."/>
            <person name="Grimwood J."/>
            <person name="MohdZainudin N."/>
            <person name="Xue C."/>
            <person name="Wang R."/>
            <person name="Manning V.A."/>
            <person name="Dhillon B."/>
            <person name="Tu Z.J."/>
            <person name="Steffenson B.J."/>
            <person name="Salamov A."/>
            <person name="Sun H."/>
            <person name="Lowry S."/>
            <person name="LaButti K."/>
            <person name="Han J."/>
            <person name="Copeland A."/>
            <person name="Lindquist E."/>
            <person name="Barry K."/>
            <person name="Schmutz J."/>
            <person name="Baker S.E."/>
            <person name="Ciuffetti L.M."/>
            <person name="Grigoriev I.V."/>
            <person name="Zhong S."/>
            <person name="Turgeon B.G."/>
        </authorList>
    </citation>
    <scope>NUCLEOTIDE SEQUENCE [LARGE SCALE GENOMIC DNA]</scope>
    <source>
        <strain evidence="1 2">ATCC 44560</strain>
    </source>
</reference>
<keyword evidence="2" id="KW-1185">Reference proteome</keyword>
<dbReference type="GeneID" id="19122203"/>
<dbReference type="RefSeq" id="XP_007683757.1">
    <property type="nucleotide sequence ID" value="XM_007685567.1"/>
</dbReference>
<dbReference type="eggNOG" id="ENOG502SSWZ">
    <property type="taxonomic scope" value="Eukaryota"/>
</dbReference>
<evidence type="ECO:0000313" key="1">
    <source>
        <dbReference type="EMBL" id="EUC49667.1"/>
    </source>
</evidence>
<dbReference type="HOGENOM" id="CLU_069854_0_0_1"/>
<dbReference type="STRING" id="930090.W6ZD20"/>
<dbReference type="Proteomes" id="UP000054032">
    <property type="component" value="Unassembled WGS sequence"/>
</dbReference>
<protein>
    <submittedName>
        <fullName evidence="1">Uncharacterized protein</fullName>
    </submittedName>
</protein>
<proteinExistence type="predicted"/>